<dbReference type="Pfam" id="PF01135">
    <property type="entry name" value="PCMT"/>
    <property type="match status" value="1"/>
</dbReference>
<evidence type="ECO:0000256" key="1">
    <source>
        <dbReference type="ARBA" id="ARBA00005369"/>
    </source>
</evidence>
<dbReference type="GO" id="GO:0005737">
    <property type="term" value="C:cytoplasm"/>
    <property type="evidence" value="ECO:0007669"/>
    <property type="project" value="TreeGrafter"/>
</dbReference>
<dbReference type="PANTHER" id="PTHR11579:SF18">
    <property type="entry name" value="PROTEIN-L-ISOASPARTATE O-METHYLTRANSFERASE"/>
    <property type="match status" value="1"/>
</dbReference>
<sequence>MGHENFSEMRKAMVVSQLRTTEVEDRRVIAAMSDVAREDFVPAAQRQVAYSDRGVQIGEGRALNSPLATGRLLDAAELKADDNVLLIGGATGYTAALLSRLVKSVVSIEQSGKLVTRAKKALDGTSNVRIEKVARHADGFAEDAPYSVIIIDGVVEQIPQTLVDQLHDDGRLVAAILDSGITRLAIGRKAGGVIGYQYFADCGGAVLPGFDKAKSFSF</sequence>
<keyword evidence="2" id="KW-0808">Transferase</keyword>
<dbReference type="SUPFAM" id="SSF53335">
    <property type="entry name" value="S-adenosyl-L-methionine-dependent methyltransferases"/>
    <property type="match status" value="1"/>
</dbReference>
<organism evidence="2">
    <name type="scientific">hydrothermal vent metagenome</name>
    <dbReference type="NCBI Taxonomy" id="652676"/>
    <lineage>
        <taxon>unclassified sequences</taxon>
        <taxon>metagenomes</taxon>
        <taxon>ecological metagenomes</taxon>
    </lineage>
</organism>
<dbReference type="EC" id="2.1.1.77" evidence="2"/>
<gene>
    <name evidence="2" type="ORF">MNBD_ALPHA04-2100</name>
</gene>
<dbReference type="AlphaFoldDB" id="A0A3B0SLT5"/>
<protein>
    <submittedName>
        <fullName evidence="2">Protein-L-isoaspartate O-methyltransferase</fullName>
        <ecNumber evidence="2">2.1.1.77</ecNumber>
    </submittedName>
</protein>
<name>A0A3B0SLT5_9ZZZZ</name>
<keyword evidence="2" id="KW-0489">Methyltransferase</keyword>
<accession>A0A3B0SLT5</accession>
<proteinExistence type="inferred from homology"/>
<comment type="similarity">
    <text evidence="1">Belongs to the methyltransferase superfamily. L-isoaspartyl/D-aspartyl protein methyltransferase family.</text>
</comment>
<dbReference type="GO" id="GO:0032259">
    <property type="term" value="P:methylation"/>
    <property type="evidence" value="ECO:0007669"/>
    <property type="project" value="UniProtKB-KW"/>
</dbReference>
<dbReference type="InterPro" id="IPR029063">
    <property type="entry name" value="SAM-dependent_MTases_sf"/>
</dbReference>
<evidence type="ECO:0000313" key="2">
    <source>
        <dbReference type="EMBL" id="VAW01669.1"/>
    </source>
</evidence>
<dbReference type="GO" id="GO:0004719">
    <property type="term" value="F:protein-L-isoaspartate (D-aspartate) O-methyltransferase activity"/>
    <property type="evidence" value="ECO:0007669"/>
    <property type="project" value="UniProtKB-EC"/>
</dbReference>
<reference evidence="2" key="1">
    <citation type="submission" date="2018-06" db="EMBL/GenBank/DDBJ databases">
        <authorList>
            <person name="Zhirakovskaya E."/>
        </authorList>
    </citation>
    <scope>NUCLEOTIDE SEQUENCE</scope>
</reference>
<dbReference type="Gene3D" id="3.40.50.150">
    <property type="entry name" value="Vaccinia Virus protein VP39"/>
    <property type="match status" value="1"/>
</dbReference>
<dbReference type="PANTHER" id="PTHR11579">
    <property type="entry name" value="PROTEIN-L-ISOASPARTATE O-METHYLTRANSFERASE"/>
    <property type="match status" value="1"/>
</dbReference>
<dbReference type="InterPro" id="IPR000682">
    <property type="entry name" value="PCMT"/>
</dbReference>
<dbReference type="EMBL" id="UOEF01000331">
    <property type="protein sequence ID" value="VAW01669.1"/>
    <property type="molecule type" value="Genomic_DNA"/>
</dbReference>